<proteinExistence type="predicted"/>
<dbReference type="FunFam" id="1.10.510.10:FF:000021">
    <property type="entry name" value="Serine/threonine protein kinase"/>
    <property type="match status" value="1"/>
</dbReference>
<dbReference type="EMBL" id="FMIC01000002">
    <property type="protein sequence ID" value="SCL67988.1"/>
    <property type="molecule type" value="Genomic_DNA"/>
</dbReference>
<feature type="compositionally biased region" description="Low complexity" evidence="9">
    <location>
        <begin position="355"/>
        <end position="364"/>
    </location>
</feature>
<evidence type="ECO:0000256" key="9">
    <source>
        <dbReference type="SAM" id="MobiDB-lite"/>
    </source>
</evidence>
<dbReference type="GO" id="GO:0045717">
    <property type="term" value="P:negative regulation of fatty acid biosynthetic process"/>
    <property type="evidence" value="ECO:0007669"/>
    <property type="project" value="UniProtKB-ARBA"/>
</dbReference>
<name>A0A1C6VNS4_9ACTN</name>
<evidence type="ECO:0000256" key="4">
    <source>
        <dbReference type="ARBA" id="ARBA00022741"/>
    </source>
</evidence>
<evidence type="ECO:0000256" key="7">
    <source>
        <dbReference type="ARBA" id="ARBA00047899"/>
    </source>
</evidence>
<dbReference type="GO" id="GO:0004674">
    <property type="term" value="F:protein serine/threonine kinase activity"/>
    <property type="evidence" value="ECO:0007669"/>
    <property type="project" value="UniProtKB-KW"/>
</dbReference>
<comment type="catalytic activity">
    <reaction evidence="7">
        <text>L-threonyl-[protein] + ATP = O-phospho-L-threonyl-[protein] + ADP + H(+)</text>
        <dbReference type="Rhea" id="RHEA:46608"/>
        <dbReference type="Rhea" id="RHEA-COMP:11060"/>
        <dbReference type="Rhea" id="RHEA-COMP:11605"/>
        <dbReference type="ChEBI" id="CHEBI:15378"/>
        <dbReference type="ChEBI" id="CHEBI:30013"/>
        <dbReference type="ChEBI" id="CHEBI:30616"/>
        <dbReference type="ChEBI" id="CHEBI:61977"/>
        <dbReference type="ChEBI" id="CHEBI:456216"/>
        <dbReference type="EC" id="2.7.11.1"/>
    </reaction>
</comment>
<keyword evidence="4" id="KW-0547">Nucleotide-binding</keyword>
<dbReference type="FunFam" id="3.30.200.20:FF:000035">
    <property type="entry name" value="Serine/threonine protein kinase Stk1"/>
    <property type="match status" value="1"/>
</dbReference>
<dbReference type="Pfam" id="PF00069">
    <property type="entry name" value="Pkinase"/>
    <property type="match status" value="1"/>
</dbReference>
<feature type="compositionally biased region" description="Low complexity" evidence="9">
    <location>
        <begin position="290"/>
        <end position="333"/>
    </location>
</feature>
<dbReference type="PROSITE" id="PS50011">
    <property type="entry name" value="PROTEIN_KINASE_DOM"/>
    <property type="match status" value="1"/>
</dbReference>
<reference evidence="11 12" key="1">
    <citation type="submission" date="2016-06" db="EMBL/GenBank/DDBJ databases">
        <authorList>
            <person name="Kjaerup R.B."/>
            <person name="Dalgaard T.S."/>
            <person name="Juul-Madsen H.R."/>
        </authorList>
    </citation>
    <scope>NUCLEOTIDE SEQUENCE [LARGE SCALE GENOMIC DNA]</scope>
    <source>
        <strain evidence="11 12">DSM 43363</strain>
    </source>
</reference>
<feature type="region of interest" description="Disordered" evidence="9">
    <location>
        <begin position="285"/>
        <end position="437"/>
    </location>
</feature>
<evidence type="ECO:0000256" key="2">
    <source>
        <dbReference type="ARBA" id="ARBA00022527"/>
    </source>
</evidence>
<sequence>MLTRGVVLSDRYRLDDRVATGGMGAVWRCTDIMLEREVAVKVLLPALSADPEFTTRFRAEARMLAALRHPGVVAVHDVGRSVLTDGSQADYLVMEYVDGQPLSSWLRRAGRLDPASTMSVVAQAAEALHTAHLAGIVHRDVKPGNLLVKADGRVVLVDFGIARSGTTAGITAANVMLGTASYMSPEQAANQPVSPVTDVYALGAVAYFCLTGQPPFDGDNPLQVALRHLQDEPPPLPHGIPAAVAALVEQAMAKRPGDRFPDAAVMADAAVGARDATLAVVPDSARPPWAVAGPTPAAQAAAGTGPGGAPAASVAPAVPRTDPGGTPATGPAGPVAPPDPWAPLPPVSPAPPRPISGAPGGTRPAPAPRPPFPATGSPVPPATMLPIPAAAPMPAGPLPGGPFGHRDAAHQGPDTATGTWGSVPPTREDQVEPKPSRRRRAALLGAAATVFVVLAGVVGATVVLSDDDPAGGNVPAALTGESGAAGSPGAAVDDGTDELRVGPSPTATRSAAPSASGRPSASPPDRSPPPTAGGVEPTVTAPGQPGPAPTTRQPEKPNPYTPVEACGSGYKVIDSAALTASGSRKGRVYLLYHAGSGNNCVVTMKETAVGRATAASAWLEVRGRARGTDSGSFSYYAGPVRAKAPGVCVKWGGSTGGASYGSGFEHCG</sequence>
<dbReference type="Gene3D" id="1.10.510.10">
    <property type="entry name" value="Transferase(Phosphotransferase) domain 1"/>
    <property type="match status" value="1"/>
</dbReference>
<feature type="compositionally biased region" description="Low complexity" evidence="9">
    <location>
        <begin position="480"/>
        <end position="491"/>
    </location>
</feature>
<keyword evidence="6" id="KW-0067">ATP-binding</keyword>
<feature type="compositionally biased region" description="Pro residues" evidence="9">
    <location>
        <begin position="521"/>
        <end position="531"/>
    </location>
</feature>
<gene>
    <name evidence="11" type="ORF">GA0070608_3631</name>
</gene>
<feature type="compositionally biased region" description="Low complexity" evidence="9">
    <location>
        <begin position="502"/>
        <end position="520"/>
    </location>
</feature>
<dbReference type="GO" id="GO:0005524">
    <property type="term" value="F:ATP binding"/>
    <property type="evidence" value="ECO:0007669"/>
    <property type="project" value="UniProtKB-KW"/>
</dbReference>
<dbReference type="PANTHER" id="PTHR43289:SF6">
    <property type="entry name" value="SERINE_THREONINE-PROTEIN KINASE NEKL-3"/>
    <property type="match status" value="1"/>
</dbReference>
<dbReference type="STRING" id="47871.GA0070608_3631"/>
<feature type="domain" description="Protein kinase" evidence="10">
    <location>
        <begin position="12"/>
        <end position="271"/>
    </location>
</feature>
<accession>A0A1C6VNS4</accession>
<evidence type="ECO:0000256" key="8">
    <source>
        <dbReference type="ARBA" id="ARBA00048679"/>
    </source>
</evidence>
<keyword evidence="3" id="KW-0808">Transferase</keyword>
<evidence type="ECO:0000259" key="10">
    <source>
        <dbReference type="PROSITE" id="PS50011"/>
    </source>
</evidence>
<dbReference type="SUPFAM" id="SSF56112">
    <property type="entry name" value="Protein kinase-like (PK-like)"/>
    <property type="match status" value="1"/>
</dbReference>
<dbReference type="SMART" id="SM00220">
    <property type="entry name" value="S_TKc"/>
    <property type="match status" value="1"/>
</dbReference>
<dbReference type="PROSITE" id="PS00108">
    <property type="entry name" value="PROTEIN_KINASE_ST"/>
    <property type="match status" value="1"/>
</dbReference>
<feature type="compositionally biased region" description="Basic and acidic residues" evidence="9">
    <location>
        <begin position="426"/>
        <end position="435"/>
    </location>
</feature>
<feature type="compositionally biased region" description="Pro residues" evidence="9">
    <location>
        <begin position="365"/>
        <end position="400"/>
    </location>
</feature>
<evidence type="ECO:0000313" key="12">
    <source>
        <dbReference type="Proteomes" id="UP000199343"/>
    </source>
</evidence>
<evidence type="ECO:0000313" key="11">
    <source>
        <dbReference type="EMBL" id="SCL67988.1"/>
    </source>
</evidence>
<dbReference type="Proteomes" id="UP000199343">
    <property type="component" value="Unassembled WGS sequence"/>
</dbReference>
<evidence type="ECO:0000256" key="1">
    <source>
        <dbReference type="ARBA" id="ARBA00012513"/>
    </source>
</evidence>
<evidence type="ECO:0000256" key="5">
    <source>
        <dbReference type="ARBA" id="ARBA00022777"/>
    </source>
</evidence>
<organism evidence="11 12">
    <name type="scientific">Micromonospora peucetia</name>
    <dbReference type="NCBI Taxonomy" id="47871"/>
    <lineage>
        <taxon>Bacteria</taxon>
        <taxon>Bacillati</taxon>
        <taxon>Actinomycetota</taxon>
        <taxon>Actinomycetes</taxon>
        <taxon>Micromonosporales</taxon>
        <taxon>Micromonosporaceae</taxon>
        <taxon>Micromonospora</taxon>
    </lineage>
</organism>
<dbReference type="PANTHER" id="PTHR43289">
    <property type="entry name" value="MITOGEN-ACTIVATED PROTEIN KINASE KINASE KINASE 20-RELATED"/>
    <property type="match status" value="1"/>
</dbReference>
<feature type="compositionally biased region" description="Pro residues" evidence="9">
    <location>
        <begin position="334"/>
        <end position="354"/>
    </location>
</feature>
<dbReference type="InterPro" id="IPR008271">
    <property type="entry name" value="Ser/Thr_kinase_AS"/>
</dbReference>
<dbReference type="EC" id="2.7.11.1" evidence="1"/>
<dbReference type="Gene3D" id="3.30.200.20">
    <property type="entry name" value="Phosphorylase Kinase, domain 1"/>
    <property type="match status" value="1"/>
</dbReference>
<protein>
    <recommendedName>
        <fullName evidence="1">non-specific serine/threonine protein kinase</fullName>
        <ecNumber evidence="1">2.7.11.1</ecNumber>
    </recommendedName>
</protein>
<evidence type="ECO:0000256" key="3">
    <source>
        <dbReference type="ARBA" id="ARBA00022679"/>
    </source>
</evidence>
<evidence type="ECO:0000256" key="6">
    <source>
        <dbReference type="ARBA" id="ARBA00022840"/>
    </source>
</evidence>
<dbReference type="CDD" id="cd14014">
    <property type="entry name" value="STKc_PknB_like"/>
    <property type="match status" value="1"/>
</dbReference>
<dbReference type="InterPro" id="IPR000719">
    <property type="entry name" value="Prot_kinase_dom"/>
</dbReference>
<dbReference type="AlphaFoldDB" id="A0A1C6VNS4"/>
<comment type="catalytic activity">
    <reaction evidence="8">
        <text>L-seryl-[protein] + ATP = O-phospho-L-seryl-[protein] + ADP + H(+)</text>
        <dbReference type="Rhea" id="RHEA:17989"/>
        <dbReference type="Rhea" id="RHEA-COMP:9863"/>
        <dbReference type="Rhea" id="RHEA-COMP:11604"/>
        <dbReference type="ChEBI" id="CHEBI:15378"/>
        <dbReference type="ChEBI" id="CHEBI:29999"/>
        <dbReference type="ChEBI" id="CHEBI:30616"/>
        <dbReference type="ChEBI" id="CHEBI:83421"/>
        <dbReference type="ChEBI" id="CHEBI:456216"/>
        <dbReference type="EC" id="2.7.11.1"/>
    </reaction>
</comment>
<dbReference type="InterPro" id="IPR011009">
    <property type="entry name" value="Kinase-like_dom_sf"/>
</dbReference>
<keyword evidence="5 11" id="KW-0418">Kinase</keyword>
<keyword evidence="2 11" id="KW-0723">Serine/threonine-protein kinase</keyword>
<feature type="region of interest" description="Disordered" evidence="9">
    <location>
        <begin position="474"/>
        <end position="563"/>
    </location>
</feature>